<dbReference type="Pfam" id="PF13174">
    <property type="entry name" value="TPR_6"/>
    <property type="match status" value="1"/>
</dbReference>
<organism evidence="1 2">
    <name type="scientific">Acetoanaerobium noterae</name>
    <dbReference type="NCBI Taxonomy" id="745369"/>
    <lineage>
        <taxon>Bacteria</taxon>
        <taxon>Bacillati</taxon>
        <taxon>Bacillota</taxon>
        <taxon>Clostridia</taxon>
        <taxon>Peptostreptococcales</taxon>
        <taxon>Filifactoraceae</taxon>
        <taxon>Acetoanaerobium</taxon>
    </lineage>
</organism>
<gene>
    <name evidence="1" type="ORF">SAMN02745120_0237</name>
</gene>
<accession>A0A1T4ZR02</accession>
<dbReference type="AlphaFoldDB" id="A0A1T4ZR02"/>
<dbReference type="InterPro" id="IPR011990">
    <property type="entry name" value="TPR-like_helical_dom_sf"/>
</dbReference>
<protein>
    <submittedName>
        <fullName evidence="1">Tetratricopeptide repeat-containing protein</fullName>
    </submittedName>
</protein>
<reference evidence="2" key="1">
    <citation type="submission" date="2017-02" db="EMBL/GenBank/DDBJ databases">
        <authorList>
            <person name="Varghese N."/>
            <person name="Submissions S."/>
        </authorList>
    </citation>
    <scope>NUCLEOTIDE SEQUENCE [LARGE SCALE GENOMIC DNA]</scope>
    <source>
        <strain evidence="2">ATCC 35199</strain>
    </source>
</reference>
<dbReference type="RefSeq" id="WP_079588237.1">
    <property type="nucleotide sequence ID" value="NZ_CP154629.1"/>
</dbReference>
<dbReference type="SUPFAM" id="SSF48452">
    <property type="entry name" value="TPR-like"/>
    <property type="match status" value="1"/>
</dbReference>
<dbReference type="EMBL" id="FUYN01000001">
    <property type="protein sequence ID" value="SKB25045.1"/>
    <property type="molecule type" value="Genomic_DNA"/>
</dbReference>
<dbReference type="Proteomes" id="UP000243406">
    <property type="component" value="Unassembled WGS sequence"/>
</dbReference>
<dbReference type="Gene3D" id="1.25.40.10">
    <property type="entry name" value="Tetratricopeptide repeat domain"/>
    <property type="match status" value="1"/>
</dbReference>
<sequence length="153" mass="18663">MMTIIYIFSGILLVRVIYRAFFTELKTATDYHQRAMNYEIYFQNRSKAIKLLEQAIEKPEFTRTEKGSFDLKIGILYYKMKKLNKAKEHFDKILDFVRKDNFKYMKDISAIVLTYYELGEKDTARKIYHWLRAKEKFDPDFDKLDYLDLYIWK</sequence>
<evidence type="ECO:0000313" key="2">
    <source>
        <dbReference type="Proteomes" id="UP000243406"/>
    </source>
</evidence>
<dbReference type="OrthoDB" id="1150409at2"/>
<evidence type="ECO:0000313" key="1">
    <source>
        <dbReference type="EMBL" id="SKB25045.1"/>
    </source>
</evidence>
<dbReference type="InterPro" id="IPR019734">
    <property type="entry name" value="TPR_rpt"/>
</dbReference>
<name>A0A1T4ZR02_9FIRM</name>
<proteinExistence type="predicted"/>
<keyword evidence="2" id="KW-1185">Reference proteome</keyword>